<evidence type="ECO:0000313" key="1">
    <source>
        <dbReference type="EMBL" id="KAK8931322.1"/>
    </source>
</evidence>
<dbReference type="InterPro" id="IPR012677">
    <property type="entry name" value="Nucleotide-bd_a/b_plait_sf"/>
</dbReference>
<protein>
    <recommendedName>
        <fullName evidence="3">RRM domain-containing protein</fullName>
    </recommendedName>
</protein>
<name>A0AAP0B874_9ASPA</name>
<organism evidence="1 2">
    <name type="scientific">Platanthera zijinensis</name>
    <dbReference type="NCBI Taxonomy" id="2320716"/>
    <lineage>
        <taxon>Eukaryota</taxon>
        <taxon>Viridiplantae</taxon>
        <taxon>Streptophyta</taxon>
        <taxon>Embryophyta</taxon>
        <taxon>Tracheophyta</taxon>
        <taxon>Spermatophyta</taxon>
        <taxon>Magnoliopsida</taxon>
        <taxon>Liliopsida</taxon>
        <taxon>Asparagales</taxon>
        <taxon>Orchidaceae</taxon>
        <taxon>Orchidoideae</taxon>
        <taxon>Orchideae</taxon>
        <taxon>Orchidinae</taxon>
        <taxon>Platanthera</taxon>
    </lineage>
</organism>
<evidence type="ECO:0008006" key="3">
    <source>
        <dbReference type="Google" id="ProtNLM"/>
    </source>
</evidence>
<dbReference type="AlphaFoldDB" id="A0AAP0B874"/>
<dbReference type="Proteomes" id="UP001418222">
    <property type="component" value="Unassembled WGS sequence"/>
</dbReference>
<gene>
    <name evidence="1" type="ORF">KSP39_PZI016960</name>
</gene>
<sequence length="201" mass="22630">MASGEQIDGQHTERSGVSSSVFFQDCTLSSARVRAYKFAMTGYDSSSNMTRDNDLAATLQSVDSYINVPPHMREYYHFVVLLSNLNHATTTELLKSLFHTLSGFLHASIRTLTVHCNINYYKRFVQKFKPTKYLLMKADVNTTGNPTGTGELIFAEEASMQSAANVIHGQIIDGRTISAHELRLLDVKPEYYEQCINYNIL</sequence>
<dbReference type="InterPro" id="IPR035979">
    <property type="entry name" value="RBD_domain_sf"/>
</dbReference>
<reference evidence="1 2" key="1">
    <citation type="journal article" date="2022" name="Nat. Plants">
        <title>Genomes of leafy and leafless Platanthera orchids illuminate the evolution of mycoheterotrophy.</title>
        <authorList>
            <person name="Li M.H."/>
            <person name="Liu K.W."/>
            <person name="Li Z."/>
            <person name="Lu H.C."/>
            <person name="Ye Q.L."/>
            <person name="Zhang D."/>
            <person name="Wang J.Y."/>
            <person name="Li Y.F."/>
            <person name="Zhong Z.M."/>
            <person name="Liu X."/>
            <person name="Yu X."/>
            <person name="Liu D.K."/>
            <person name="Tu X.D."/>
            <person name="Liu B."/>
            <person name="Hao Y."/>
            <person name="Liao X.Y."/>
            <person name="Jiang Y.T."/>
            <person name="Sun W.H."/>
            <person name="Chen J."/>
            <person name="Chen Y.Q."/>
            <person name="Ai Y."/>
            <person name="Zhai J.W."/>
            <person name="Wu S.S."/>
            <person name="Zhou Z."/>
            <person name="Hsiao Y.Y."/>
            <person name="Wu W.L."/>
            <person name="Chen Y.Y."/>
            <person name="Lin Y.F."/>
            <person name="Hsu J.L."/>
            <person name="Li C.Y."/>
            <person name="Wang Z.W."/>
            <person name="Zhao X."/>
            <person name="Zhong W.Y."/>
            <person name="Ma X.K."/>
            <person name="Ma L."/>
            <person name="Huang J."/>
            <person name="Chen G.Z."/>
            <person name="Huang M.Z."/>
            <person name="Huang L."/>
            <person name="Peng D.H."/>
            <person name="Luo Y.B."/>
            <person name="Zou S.Q."/>
            <person name="Chen S.P."/>
            <person name="Lan S."/>
            <person name="Tsai W.C."/>
            <person name="Van de Peer Y."/>
            <person name="Liu Z.J."/>
        </authorList>
    </citation>
    <scope>NUCLEOTIDE SEQUENCE [LARGE SCALE GENOMIC DNA]</scope>
    <source>
        <strain evidence="1">Lor287</strain>
    </source>
</reference>
<accession>A0AAP0B874</accession>
<dbReference type="SUPFAM" id="SSF54928">
    <property type="entry name" value="RNA-binding domain, RBD"/>
    <property type="match status" value="1"/>
</dbReference>
<dbReference type="EMBL" id="JBBWWQ010000014">
    <property type="protein sequence ID" value="KAK8931322.1"/>
    <property type="molecule type" value="Genomic_DNA"/>
</dbReference>
<proteinExistence type="predicted"/>
<comment type="caution">
    <text evidence="1">The sequence shown here is derived from an EMBL/GenBank/DDBJ whole genome shotgun (WGS) entry which is preliminary data.</text>
</comment>
<dbReference type="GO" id="GO:0003676">
    <property type="term" value="F:nucleic acid binding"/>
    <property type="evidence" value="ECO:0007669"/>
    <property type="project" value="InterPro"/>
</dbReference>
<dbReference type="Gene3D" id="3.30.70.330">
    <property type="match status" value="1"/>
</dbReference>
<evidence type="ECO:0000313" key="2">
    <source>
        <dbReference type="Proteomes" id="UP001418222"/>
    </source>
</evidence>
<keyword evidence="2" id="KW-1185">Reference proteome</keyword>